<dbReference type="Gene3D" id="3.60.40.10">
    <property type="entry name" value="PPM-type phosphatase domain"/>
    <property type="match status" value="1"/>
</dbReference>
<evidence type="ECO:0000313" key="2">
    <source>
        <dbReference type="EMBL" id="PPQ92534.1"/>
    </source>
</evidence>
<dbReference type="GO" id="GO:0004722">
    <property type="term" value="F:protein serine/threonine phosphatase activity"/>
    <property type="evidence" value="ECO:0007669"/>
    <property type="project" value="InterPro"/>
</dbReference>
<dbReference type="STRING" id="93625.A0A409XP81"/>
<dbReference type="SMART" id="SM00332">
    <property type="entry name" value="PP2Cc"/>
    <property type="match status" value="1"/>
</dbReference>
<dbReference type="InParanoid" id="A0A409XP81"/>
<dbReference type="InterPro" id="IPR036457">
    <property type="entry name" value="PPM-type-like_dom_sf"/>
</dbReference>
<reference evidence="2 3" key="1">
    <citation type="journal article" date="2018" name="Evol. Lett.">
        <title>Horizontal gene cluster transfer increased hallucinogenic mushroom diversity.</title>
        <authorList>
            <person name="Reynolds H.T."/>
            <person name="Vijayakumar V."/>
            <person name="Gluck-Thaler E."/>
            <person name="Korotkin H.B."/>
            <person name="Matheny P.B."/>
            <person name="Slot J.C."/>
        </authorList>
    </citation>
    <scope>NUCLEOTIDE SEQUENCE [LARGE SCALE GENOMIC DNA]</scope>
    <source>
        <strain evidence="2 3">2631</strain>
    </source>
</reference>
<proteinExistence type="predicted"/>
<dbReference type="Proteomes" id="UP000283269">
    <property type="component" value="Unassembled WGS sequence"/>
</dbReference>
<feature type="domain" description="PPM-type phosphatase" evidence="1">
    <location>
        <begin position="20"/>
        <end position="332"/>
    </location>
</feature>
<dbReference type="PANTHER" id="PTHR13832">
    <property type="entry name" value="PROTEIN PHOSPHATASE 2C"/>
    <property type="match status" value="1"/>
</dbReference>
<dbReference type="EMBL" id="NHYD01001028">
    <property type="protein sequence ID" value="PPQ92534.1"/>
    <property type="molecule type" value="Genomic_DNA"/>
</dbReference>
<organism evidence="2 3">
    <name type="scientific">Psilocybe cyanescens</name>
    <dbReference type="NCBI Taxonomy" id="93625"/>
    <lineage>
        <taxon>Eukaryota</taxon>
        <taxon>Fungi</taxon>
        <taxon>Dikarya</taxon>
        <taxon>Basidiomycota</taxon>
        <taxon>Agaricomycotina</taxon>
        <taxon>Agaricomycetes</taxon>
        <taxon>Agaricomycetidae</taxon>
        <taxon>Agaricales</taxon>
        <taxon>Agaricineae</taxon>
        <taxon>Strophariaceae</taxon>
        <taxon>Psilocybe</taxon>
    </lineage>
</organism>
<accession>A0A409XP81</accession>
<dbReference type="SUPFAM" id="SSF81606">
    <property type="entry name" value="PP2C-like"/>
    <property type="match status" value="1"/>
</dbReference>
<name>A0A409XP81_PSICY</name>
<evidence type="ECO:0000313" key="3">
    <source>
        <dbReference type="Proteomes" id="UP000283269"/>
    </source>
</evidence>
<evidence type="ECO:0000259" key="1">
    <source>
        <dbReference type="PROSITE" id="PS51746"/>
    </source>
</evidence>
<dbReference type="CDD" id="cd00143">
    <property type="entry name" value="PP2Cc"/>
    <property type="match status" value="1"/>
</dbReference>
<comment type="caution">
    <text evidence="2">The sequence shown here is derived from an EMBL/GenBank/DDBJ whole genome shotgun (WGS) entry which is preliminary data.</text>
</comment>
<protein>
    <recommendedName>
        <fullName evidence="1">PPM-type phosphatase domain-containing protein</fullName>
    </recommendedName>
</protein>
<keyword evidence="3" id="KW-1185">Reference proteome</keyword>
<dbReference type="PANTHER" id="PTHR13832:SF792">
    <property type="entry name" value="GM14286P"/>
    <property type="match status" value="1"/>
</dbReference>
<dbReference type="InterPro" id="IPR001932">
    <property type="entry name" value="PPM-type_phosphatase-like_dom"/>
</dbReference>
<dbReference type="AlphaFoldDB" id="A0A409XP81"/>
<gene>
    <name evidence="2" type="ORF">CVT25_010367</name>
</gene>
<dbReference type="PROSITE" id="PS51746">
    <property type="entry name" value="PPM_2"/>
    <property type="match status" value="1"/>
</dbReference>
<dbReference type="OrthoDB" id="420076at2759"/>
<sequence length="332" mass="37258">MINVVGQTIVPTLDLPEGLQIHVAQYQPTERPMEDRYSVNLTDDGRRLLIGVYDGAHFEGHGGPETADHISKVLPPQLLARPSSEHAEQFKQLDDSMLLNFKKDHSIFRRRSSNWVHNAQLMKSGSTALVLDVNLQNLSANYANLGDCRLAVCDSNAGENGPLKFQTNDLNMNTLSERERLSQDHPKEEQFVVGNRLFGRLMCTRGFGDGYYKLPRGLFGDSLHRRYIDTISSVERKGKITMNAQYASLFYAYKTPPYITSRPETGSIQLKKDNYIIMATDGYWDIISTEEATRIVLQGAAGHENNLAKYLLETVKTTTSPGDDVTIIVFQA</sequence>
<dbReference type="Pfam" id="PF00481">
    <property type="entry name" value="PP2C"/>
    <property type="match status" value="1"/>
</dbReference>
<dbReference type="InterPro" id="IPR015655">
    <property type="entry name" value="PP2C"/>
</dbReference>